<feature type="region of interest" description="Disordered" evidence="1">
    <location>
        <begin position="30"/>
        <end position="78"/>
    </location>
</feature>
<evidence type="ECO:0000313" key="3">
    <source>
        <dbReference type="Proteomes" id="UP000244005"/>
    </source>
</evidence>
<reference evidence="3" key="1">
    <citation type="journal article" date="2017" name="Cell">
        <title>Insights into land plant evolution garnered from the Marchantia polymorpha genome.</title>
        <authorList>
            <person name="Bowman J.L."/>
            <person name="Kohchi T."/>
            <person name="Yamato K.T."/>
            <person name="Jenkins J."/>
            <person name="Shu S."/>
            <person name="Ishizaki K."/>
            <person name="Yamaoka S."/>
            <person name="Nishihama R."/>
            <person name="Nakamura Y."/>
            <person name="Berger F."/>
            <person name="Adam C."/>
            <person name="Aki S.S."/>
            <person name="Althoff F."/>
            <person name="Araki T."/>
            <person name="Arteaga-Vazquez M.A."/>
            <person name="Balasubrmanian S."/>
            <person name="Barry K."/>
            <person name="Bauer D."/>
            <person name="Boehm C.R."/>
            <person name="Briginshaw L."/>
            <person name="Caballero-Perez J."/>
            <person name="Catarino B."/>
            <person name="Chen F."/>
            <person name="Chiyoda S."/>
            <person name="Chovatia M."/>
            <person name="Davies K.M."/>
            <person name="Delmans M."/>
            <person name="Demura T."/>
            <person name="Dierschke T."/>
            <person name="Dolan L."/>
            <person name="Dorantes-Acosta A.E."/>
            <person name="Eklund D.M."/>
            <person name="Florent S.N."/>
            <person name="Flores-Sandoval E."/>
            <person name="Fujiyama A."/>
            <person name="Fukuzawa H."/>
            <person name="Galik B."/>
            <person name="Grimanelli D."/>
            <person name="Grimwood J."/>
            <person name="Grossniklaus U."/>
            <person name="Hamada T."/>
            <person name="Haseloff J."/>
            <person name="Hetherington A.J."/>
            <person name="Higo A."/>
            <person name="Hirakawa Y."/>
            <person name="Hundley H.N."/>
            <person name="Ikeda Y."/>
            <person name="Inoue K."/>
            <person name="Inoue S.I."/>
            <person name="Ishida S."/>
            <person name="Jia Q."/>
            <person name="Kakita M."/>
            <person name="Kanazawa T."/>
            <person name="Kawai Y."/>
            <person name="Kawashima T."/>
            <person name="Kennedy M."/>
            <person name="Kinose K."/>
            <person name="Kinoshita T."/>
            <person name="Kohara Y."/>
            <person name="Koide E."/>
            <person name="Komatsu K."/>
            <person name="Kopischke S."/>
            <person name="Kubo M."/>
            <person name="Kyozuka J."/>
            <person name="Lagercrantz U."/>
            <person name="Lin S.S."/>
            <person name="Lindquist E."/>
            <person name="Lipzen A.M."/>
            <person name="Lu C.W."/>
            <person name="De Luna E."/>
            <person name="Martienssen R.A."/>
            <person name="Minamino N."/>
            <person name="Mizutani M."/>
            <person name="Mizutani M."/>
            <person name="Mochizuki N."/>
            <person name="Monte I."/>
            <person name="Mosher R."/>
            <person name="Nagasaki H."/>
            <person name="Nakagami H."/>
            <person name="Naramoto S."/>
            <person name="Nishitani K."/>
            <person name="Ohtani M."/>
            <person name="Okamoto T."/>
            <person name="Okumura M."/>
            <person name="Phillips J."/>
            <person name="Pollak B."/>
            <person name="Reinders A."/>
            <person name="Rovekamp M."/>
            <person name="Sano R."/>
            <person name="Sawa S."/>
            <person name="Schmid M.W."/>
            <person name="Shirakawa M."/>
            <person name="Solano R."/>
            <person name="Spunde A."/>
            <person name="Suetsugu N."/>
            <person name="Sugano S."/>
            <person name="Sugiyama A."/>
            <person name="Sun R."/>
            <person name="Suzuki Y."/>
            <person name="Takenaka M."/>
            <person name="Takezawa D."/>
            <person name="Tomogane H."/>
            <person name="Tsuzuki M."/>
            <person name="Ueda T."/>
            <person name="Umeda M."/>
            <person name="Ward J.M."/>
            <person name="Watanabe Y."/>
            <person name="Yazaki K."/>
            <person name="Yokoyama R."/>
            <person name="Yoshitake Y."/>
            <person name="Yotsui I."/>
            <person name="Zachgo S."/>
            <person name="Schmutz J."/>
        </authorList>
    </citation>
    <scope>NUCLEOTIDE SEQUENCE [LARGE SCALE GENOMIC DNA]</scope>
    <source>
        <strain evidence="3">Tak-1</strain>
    </source>
</reference>
<sequence length="279" mass="31214">MRRGVAIAPTYLHSPLPVRFLGNHLRGRKQISAKRPSPIAVQNPSSPTRSTGAPTKQRESREREEWKRDGGADIGGQFQGKIEGDFFDDAQALARRNAAEAGKLGEVLGQHRHAQVQQRRQEVAVRQRHAVVPLQVDGLRGLFRQRRRGRRGARRRARIFGSPRGCGWGWGFASGRRRRSSIRRRLLDVPGGLGLRGRGSGSARLPLWRRRVPRGTRLRLGGSGSAGLALCACPPLQRRGGWWRISRRRCGRGRAWGWGWGWARGRGRFGHGARPQLAD</sequence>
<accession>A0A2R6XF02</accession>
<dbReference type="EMBL" id="KZ772691">
    <property type="protein sequence ID" value="PTQ44682.1"/>
    <property type="molecule type" value="Genomic_DNA"/>
</dbReference>
<dbReference type="Gramene" id="Mp1g13290.1">
    <property type="protein sequence ID" value="Mp1g13290.1.cds1"/>
    <property type="gene ID" value="Mp1g13290"/>
</dbReference>
<dbReference type="Proteomes" id="UP000244005">
    <property type="component" value="Unassembled WGS sequence"/>
</dbReference>
<keyword evidence="3" id="KW-1185">Reference proteome</keyword>
<gene>
    <name evidence="2" type="ORF">MARPO_0019s0099</name>
</gene>
<feature type="compositionally biased region" description="Polar residues" evidence="1">
    <location>
        <begin position="40"/>
        <end position="54"/>
    </location>
</feature>
<feature type="compositionally biased region" description="Basic and acidic residues" evidence="1">
    <location>
        <begin position="56"/>
        <end position="71"/>
    </location>
</feature>
<evidence type="ECO:0000313" key="2">
    <source>
        <dbReference type="EMBL" id="PTQ44682.1"/>
    </source>
</evidence>
<name>A0A2R6XF02_MARPO</name>
<dbReference type="AlphaFoldDB" id="A0A2R6XF02"/>
<organism evidence="2 3">
    <name type="scientific">Marchantia polymorpha</name>
    <name type="common">Common liverwort</name>
    <name type="synonym">Marchantia aquatica</name>
    <dbReference type="NCBI Taxonomy" id="3197"/>
    <lineage>
        <taxon>Eukaryota</taxon>
        <taxon>Viridiplantae</taxon>
        <taxon>Streptophyta</taxon>
        <taxon>Embryophyta</taxon>
        <taxon>Marchantiophyta</taxon>
        <taxon>Marchantiopsida</taxon>
        <taxon>Marchantiidae</taxon>
        <taxon>Marchantiales</taxon>
        <taxon>Marchantiaceae</taxon>
        <taxon>Marchantia</taxon>
    </lineage>
</organism>
<evidence type="ECO:0000256" key="1">
    <source>
        <dbReference type="SAM" id="MobiDB-lite"/>
    </source>
</evidence>
<protein>
    <submittedName>
        <fullName evidence="2">Uncharacterized protein</fullName>
    </submittedName>
</protein>
<proteinExistence type="predicted"/>